<feature type="transmembrane region" description="Helical" evidence="9">
    <location>
        <begin position="75"/>
        <end position="102"/>
    </location>
</feature>
<dbReference type="PANTHER" id="PTHR10796">
    <property type="entry name" value="PATCHED-RELATED"/>
    <property type="match status" value="1"/>
</dbReference>
<feature type="transmembrane region" description="Helical" evidence="9">
    <location>
        <begin position="382"/>
        <end position="402"/>
    </location>
</feature>
<dbReference type="STRING" id="299467.A0A443SD73"/>
<comment type="similarity">
    <text evidence="2">Belongs to the patched family.</text>
</comment>
<dbReference type="Gene3D" id="1.20.1640.10">
    <property type="entry name" value="Multidrug efflux transporter AcrB transmembrane domain"/>
    <property type="match status" value="2"/>
</dbReference>
<dbReference type="EMBL" id="NCKV01003669">
    <property type="protein sequence ID" value="RWS25477.1"/>
    <property type="molecule type" value="Genomic_DNA"/>
</dbReference>
<evidence type="ECO:0000256" key="8">
    <source>
        <dbReference type="SAM" id="MobiDB-lite"/>
    </source>
</evidence>
<feature type="transmembrane region" description="Helical" evidence="9">
    <location>
        <begin position="174"/>
        <end position="194"/>
    </location>
</feature>
<keyword evidence="12" id="KW-1185">Reference proteome</keyword>
<keyword evidence="5 9" id="KW-1133">Transmembrane helix</keyword>
<evidence type="ECO:0000256" key="4">
    <source>
        <dbReference type="ARBA" id="ARBA00022692"/>
    </source>
</evidence>
<feature type="transmembrane region" description="Helical" evidence="9">
    <location>
        <begin position="438"/>
        <end position="460"/>
    </location>
</feature>
<comment type="subcellular location">
    <subcellularLocation>
        <location evidence="1">Cell membrane</location>
        <topology evidence="1">Multi-pass membrane protein</topology>
    </subcellularLocation>
</comment>
<reference evidence="11 12" key="1">
    <citation type="journal article" date="2018" name="Gigascience">
        <title>Genomes of trombidid mites reveal novel predicted allergens and laterally-transferred genes associated with secondary metabolism.</title>
        <authorList>
            <person name="Dong X."/>
            <person name="Chaisiri K."/>
            <person name="Xia D."/>
            <person name="Armstrong S.D."/>
            <person name="Fang Y."/>
            <person name="Donnelly M.J."/>
            <person name="Kadowaki T."/>
            <person name="McGarry J.W."/>
            <person name="Darby A.C."/>
            <person name="Makepeace B.L."/>
        </authorList>
    </citation>
    <scope>NUCLEOTIDE SEQUENCE [LARGE SCALE GENOMIC DNA]</scope>
    <source>
        <strain evidence="11">UoL-UT</strain>
    </source>
</reference>
<dbReference type="GO" id="GO:0005886">
    <property type="term" value="C:plasma membrane"/>
    <property type="evidence" value="ECO:0007669"/>
    <property type="project" value="UniProtKB-SubCell"/>
</dbReference>
<keyword evidence="6 9" id="KW-0472">Membrane</keyword>
<evidence type="ECO:0000313" key="11">
    <source>
        <dbReference type="EMBL" id="RWS25477.1"/>
    </source>
</evidence>
<evidence type="ECO:0000313" key="12">
    <source>
        <dbReference type="Proteomes" id="UP000288716"/>
    </source>
</evidence>
<proteinExistence type="inferred from homology"/>
<evidence type="ECO:0000256" key="6">
    <source>
        <dbReference type="ARBA" id="ARBA00023136"/>
    </source>
</evidence>
<evidence type="ECO:0000256" key="5">
    <source>
        <dbReference type="ARBA" id="ARBA00022989"/>
    </source>
</evidence>
<keyword evidence="4 9" id="KW-0812">Transmembrane</keyword>
<gene>
    <name evidence="11" type="ORF">B4U80_10634</name>
</gene>
<dbReference type="InterPro" id="IPR000731">
    <property type="entry name" value="SSD"/>
</dbReference>
<keyword evidence="7" id="KW-0325">Glycoprotein</keyword>
<dbReference type="InterPro" id="IPR051697">
    <property type="entry name" value="Patched_domain-protein"/>
</dbReference>
<feature type="transmembrane region" description="Helical" evidence="9">
    <location>
        <begin position="511"/>
        <end position="530"/>
    </location>
</feature>
<evidence type="ECO:0000259" key="10">
    <source>
        <dbReference type="PROSITE" id="PS50156"/>
    </source>
</evidence>
<evidence type="ECO:0000256" key="2">
    <source>
        <dbReference type="ARBA" id="ARBA00005585"/>
    </source>
</evidence>
<comment type="caution">
    <text evidence="11">The sequence shown here is derived from an EMBL/GenBank/DDBJ whole genome shotgun (WGS) entry which is preliminary data.</text>
</comment>
<feature type="transmembrane region" description="Helical" evidence="9">
    <location>
        <begin position="47"/>
        <end position="68"/>
    </location>
</feature>
<dbReference type="OrthoDB" id="6423816at2759"/>
<feature type="transmembrane region" description="Helical" evidence="9">
    <location>
        <begin position="408"/>
        <end position="426"/>
    </location>
</feature>
<dbReference type="SUPFAM" id="SSF82866">
    <property type="entry name" value="Multidrug efflux transporter AcrB transmembrane domain"/>
    <property type="match status" value="2"/>
</dbReference>
<accession>A0A443SD73</accession>
<dbReference type="AlphaFoldDB" id="A0A443SD73"/>
<feature type="region of interest" description="Disordered" evidence="8">
    <location>
        <begin position="657"/>
        <end position="699"/>
    </location>
</feature>
<dbReference type="PROSITE" id="PS50156">
    <property type="entry name" value="SSD"/>
    <property type="match status" value="1"/>
</dbReference>
<evidence type="ECO:0000256" key="3">
    <source>
        <dbReference type="ARBA" id="ARBA00022475"/>
    </source>
</evidence>
<feature type="compositionally biased region" description="Low complexity" evidence="8">
    <location>
        <begin position="666"/>
        <end position="678"/>
    </location>
</feature>
<feature type="transmembrane region" description="Helical" evidence="9">
    <location>
        <begin position="480"/>
        <end position="499"/>
    </location>
</feature>
<feature type="compositionally biased region" description="Basic and acidic residues" evidence="8">
    <location>
        <begin position="679"/>
        <end position="691"/>
    </location>
</feature>
<dbReference type="VEuPathDB" id="VectorBase:LDEU006563"/>
<keyword evidence="3" id="KW-1003">Cell membrane</keyword>
<dbReference type="FunFam" id="1.20.1640.10:FF:000013">
    <property type="entry name" value="PaTched Related family"/>
    <property type="match status" value="1"/>
</dbReference>
<dbReference type="Proteomes" id="UP000288716">
    <property type="component" value="Unassembled WGS sequence"/>
</dbReference>
<dbReference type="Pfam" id="PF02460">
    <property type="entry name" value="Patched"/>
    <property type="match status" value="1"/>
</dbReference>
<feature type="domain" description="SSD" evidence="10">
    <location>
        <begin position="1"/>
        <end position="101"/>
    </location>
</feature>
<evidence type="ECO:0000256" key="1">
    <source>
        <dbReference type="ARBA" id="ARBA00004651"/>
    </source>
</evidence>
<dbReference type="InterPro" id="IPR003392">
    <property type="entry name" value="PTHD_SSD"/>
</dbReference>
<evidence type="ECO:0000256" key="9">
    <source>
        <dbReference type="SAM" id="Phobius"/>
    </source>
</evidence>
<name>A0A443SD73_9ACAR</name>
<dbReference type="PANTHER" id="PTHR10796:SF92">
    <property type="entry name" value="PATCHED-RELATED, ISOFORM A"/>
    <property type="match status" value="1"/>
</dbReference>
<sequence length="733" mass="83052">MKNNNKTITVYIEGVGMDDAFVLLAAWRRTDPSLSVPERLGATYSEAAVSITITSITNFISFMIGVVTPFPSVRIFCLYTACAVLFTYVYHITFFGGCMAFFGHLEKRKLHAVVCVPVLPKSLAVNKGFCFRMFCTGGQNEDDPNNPIDNKEHAMMLFFRDTLANALNKTSIKLLVIFAFLIYLAIGIYGCTLVKEGLDRRKLSRDDSYSVTYYDYEDRFFREYPYRIQVVVNATLNYADPEVQDQIEAMLAKFESSPYVANKVLTESWLRAYKSFLGQEQSYFFIQALNISDKQDFNRGLRDIFFHLPMTESIRGDVLFDENGTDIIASRFVIQAKNIRDANMEKDMLINLRQIADSFPVEVHIFNQLFIFFDQFILVRDVSLQTISVAAFVMMIISLLFIPSPLCAIWVAFSIVSIEIGVIGYMTHWNVNLDSISMINLIMCIGFSVDFSAHISYAYISCEAKEPKERVRQALYSLGLPIFQGSVSTILGIIALAFAPSYLFLTFFKTVFLVMLFGALHGVLLLPVLLSITDICRSSKTHKDAEKRLQYEDNVTLRPHLFGRTNKAFDGNMITQNGSQIVIPSQPWRSPHHASSSNVSANIGDKQYRYKDNIAYRGHGLRRSEKNFDSNLQNANPIFIPRPTFTENVKYNKYEKRTSPVDEDSGQGSKSSSSSDTSVVEKDFTPAHNGEECSEQSWKTKENTAIINKQLQSAQHLPTQVIAIKFGDKFRIS</sequence>
<organism evidence="11 12">
    <name type="scientific">Leptotrombidium deliense</name>
    <dbReference type="NCBI Taxonomy" id="299467"/>
    <lineage>
        <taxon>Eukaryota</taxon>
        <taxon>Metazoa</taxon>
        <taxon>Ecdysozoa</taxon>
        <taxon>Arthropoda</taxon>
        <taxon>Chelicerata</taxon>
        <taxon>Arachnida</taxon>
        <taxon>Acari</taxon>
        <taxon>Acariformes</taxon>
        <taxon>Trombidiformes</taxon>
        <taxon>Prostigmata</taxon>
        <taxon>Anystina</taxon>
        <taxon>Parasitengona</taxon>
        <taxon>Trombiculoidea</taxon>
        <taxon>Trombiculidae</taxon>
        <taxon>Leptotrombidium</taxon>
    </lineage>
</organism>
<protein>
    <submittedName>
        <fullName evidence="11">Patched domain-containing protein 3-like protein</fullName>
    </submittedName>
</protein>
<evidence type="ECO:0000256" key="7">
    <source>
        <dbReference type="ARBA" id="ARBA00023180"/>
    </source>
</evidence>